<dbReference type="InterPro" id="IPR029016">
    <property type="entry name" value="GAF-like_dom_sf"/>
</dbReference>
<dbReference type="EMBL" id="APHR01000043">
    <property type="protein sequence ID" value="EMR12756.1"/>
    <property type="molecule type" value="Genomic_DNA"/>
</dbReference>
<dbReference type="AlphaFoldDB" id="M7NZX2"/>
<dbReference type="eggNOG" id="COG4251">
    <property type="taxonomic scope" value="Bacteria"/>
</dbReference>
<sequence length="213" mass="24178">MIQLPAVASEYAQIQANSRVLILDAAIESVLWVSEQCLHCLELSIQTLEQQTPADILGDSLYQALSEIDEHQPYHLTLEFQRQSAQQLLRFSVSVWRTTDYLILEFEPIALQTEQRLLAKTNQWLSHLSQVTHSESVPRVLVDAVAELSGFDRVCLHKFDAEMNSMVIAEHCKQGIPSLKGLSFPASQMMCGFQQYLNQHIMICIDDVHSHSQ</sequence>
<feature type="domain" description="Phytochrome chromophore attachment site" evidence="1">
    <location>
        <begin position="133"/>
        <end position="189"/>
    </location>
</feature>
<evidence type="ECO:0000313" key="2">
    <source>
        <dbReference type="EMBL" id="EMR12756.1"/>
    </source>
</evidence>
<dbReference type="RefSeq" id="WP_009726718.1">
    <property type="nucleotide sequence ID" value="NZ_APHR01000043.1"/>
</dbReference>
<protein>
    <submittedName>
        <fullName evidence="2">Diguanylate cyclase</fullName>
    </submittedName>
</protein>
<dbReference type="InterPro" id="IPR035965">
    <property type="entry name" value="PAS-like_dom_sf"/>
</dbReference>
<dbReference type="Pfam" id="PF08446">
    <property type="entry name" value="PAS_2"/>
    <property type="match status" value="1"/>
</dbReference>
<dbReference type="Gene3D" id="3.30.450.20">
    <property type="entry name" value="PAS domain"/>
    <property type="match status" value="1"/>
</dbReference>
<gene>
    <name evidence="2" type="ORF">MPL1_08718</name>
</gene>
<accession>M7NZX2</accession>
<dbReference type="SUPFAM" id="SSF55781">
    <property type="entry name" value="GAF domain-like"/>
    <property type="match status" value="1"/>
</dbReference>
<feature type="non-terminal residue" evidence="2">
    <location>
        <position position="213"/>
    </location>
</feature>
<dbReference type="Proteomes" id="UP000012019">
    <property type="component" value="Unassembled WGS sequence"/>
</dbReference>
<evidence type="ECO:0000259" key="1">
    <source>
        <dbReference type="PROSITE" id="PS50046"/>
    </source>
</evidence>
<dbReference type="SUPFAM" id="SSF55785">
    <property type="entry name" value="PYP-like sensor domain (PAS domain)"/>
    <property type="match status" value="1"/>
</dbReference>
<dbReference type="GO" id="GO:0006355">
    <property type="term" value="P:regulation of DNA-templated transcription"/>
    <property type="evidence" value="ECO:0007669"/>
    <property type="project" value="InterPro"/>
</dbReference>
<comment type="caution">
    <text evidence="2">The sequence shown here is derived from an EMBL/GenBank/DDBJ whole genome shotgun (WGS) entry which is preliminary data.</text>
</comment>
<dbReference type="Gene3D" id="3.30.450.40">
    <property type="match status" value="1"/>
</dbReference>
<dbReference type="STRING" id="1286106.MPL1_08718"/>
<dbReference type="InterPro" id="IPR016132">
    <property type="entry name" value="Phyto_chromo_attachment"/>
</dbReference>
<organism evidence="2 3">
    <name type="scientific">Methylophaga lonarensis MPL</name>
    <dbReference type="NCBI Taxonomy" id="1286106"/>
    <lineage>
        <taxon>Bacteria</taxon>
        <taxon>Pseudomonadati</taxon>
        <taxon>Pseudomonadota</taxon>
        <taxon>Gammaproteobacteria</taxon>
        <taxon>Thiotrichales</taxon>
        <taxon>Piscirickettsiaceae</taxon>
        <taxon>Methylophaga</taxon>
    </lineage>
</organism>
<dbReference type="PROSITE" id="PS50046">
    <property type="entry name" value="PHYTOCHROME_2"/>
    <property type="match status" value="1"/>
</dbReference>
<name>M7NZX2_9GAMM</name>
<evidence type="ECO:0000313" key="3">
    <source>
        <dbReference type="Proteomes" id="UP000012019"/>
    </source>
</evidence>
<dbReference type="InterPro" id="IPR013654">
    <property type="entry name" value="PAS_2"/>
</dbReference>
<reference evidence="2 3" key="1">
    <citation type="journal article" date="2013" name="Genome Announc.">
        <title>Draft Genome Sequence of Methylophaga lonarensis MPLT, a Haloalkaliphilic (Non-Methane-Utilizing) Methylotroph.</title>
        <authorList>
            <person name="Shetty S.A."/>
            <person name="Marathe N.P."/>
            <person name="Munot H."/>
            <person name="Antony C.P."/>
            <person name="Dhotre D.P."/>
            <person name="Murrell J.C."/>
            <person name="Shouche Y.S."/>
        </authorList>
    </citation>
    <scope>NUCLEOTIDE SEQUENCE [LARGE SCALE GENOMIC DNA]</scope>
    <source>
        <strain evidence="2 3">MPL</strain>
    </source>
</reference>
<proteinExistence type="predicted"/>
<keyword evidence="3" id="KW-1185">Reference proteome</keyword>